<evidence type="ECO:0000256" key="14">
    <source>
        <dbReference type="SAM" id="Phobius"/>
    </source>
</evidence>
<evidence type="ECO:0000256" key="11">
    <source>
        <dbReference type="ARBA" id="ARBA00023136"/>
    </source>
</evidence>
<feature type="transmembrane region" description="Helical" evidence="14">
    <location>
        <begin position="305"/>
        <end position="324"/>
    </location>
</feature>
<evidence type="ECO:0000313" key="16">
    <source>
        <dbReference type="EMBL" id="TFJ95367.1"/>
    </source>
</evidence>
<dbReference type="InterPro" id="IPR010227">
    <property type="entry name" value="NADH_Q_OxRdtase_chainM/4"/>
</dbReference>
<name>A0A4D9DGS0_9SAUR</name>
<dbReference type="EC" id="7.1.1.2" evidence="4"/>
<feature type="transmembrane region" description="Helical" evidence="14">
    <location>
        <begin position="409"/>
        <end position="428"/>
    </location>
</feature>
<evidence type="ECO:0000256" key="5">
    <source>
        <dbReference type="ARBA" id="ARBA00021006"/>
    </source>
</evidence>
<evidence type="ECO:0000256" key="2">
    <source>
        <dbReference type="ARBA" id="ARBA00004141"/>
    </source>
</evidence>
<keyword evidence="16" id="KW-0238">DNA-binding</keyword>
<evidence type="ECO:0000256" key="10">
    <source>
        <dbReference type="ARBA" id="ARBA00022989"/>
    </source>
</evidence>
<evidence type="ECO:0000259" key="15">
    <source>
        <dbReference type="Pfam" id="PF00361"/>
    </source>
</evidence>
<organism evidence="16 17">
    <name type="scientific">Platysternon megacephalum</name>
    <name type="common">big-headed turtle</name>
    <dbReference type="NCBI Taxonomy" id="55544"/>
    <lineage>
        <taxon>Eukaryota</taxon>
        <taxon>Metazoa</taxon>
        <taxon>Chordata</taxon>
        <taxon>Craniata</taxon>
        <taxon>Vertebrata</taxon>
        <taxon>Euteleostomi</taxon>
        <taxon>Archelosauria</taxon>
        <taxon>Testudinata</taxon>
        <taxon>Testudines</taxon>
        <taxon>Cryptodira</taxon>
        <taxon>Durocryptodira</taxon>
        <taxon>Testudinoidea</taxon>
        <taxon>Platysternidae</taxon>
        <taxon>Platysternon</taxon>
    </lineage>
</organism>
<dbReference type="PRINTS" id="PR01437">
    <property type="entry name" value="NUOXDRDTASE4"/>
</dbReference>
<keyword evidence="6" id="KW-0813">Transport</keyword>
<dbReference type="AlphaFoldDB" id="A0A4D9DGS0"/>
<keyword evidence="17" id="KW-1185">Reference proteome</keyword>
<feature type="transmembrane region" description="Helical" evidence="14">
    <location>
        <begin position="110"/>
        <end position="128"/>
    </location>
</feature>
<dbReference type="Proteomes" id="UP000297703">
    <property type="component" value="Unassembled WGS sequence"/>
</dbReference>
<evidence type="ECO:0000256" key="9">
    <source>
        <dbReference type="ARBA" id="ARBA00022982"/>
    </source>
</evidence>
<feature type="transmembrane region" description="Helical" evidence="14">
    <location>
        <begin position="73"/>
        <end position="98"/>
    </location>
</feature>
<feature type="transmembrane region" description="Helical" evidence="14">
    <location>
        <begin position="134"/>
        <end position="154"/>
    </location>
</feature>
<protein>
    <recommendedName>
        <fullName evidence="5">NADH-ubiquinone oxidoreductase chain 4</fullName>
        <ecNumber evidence="4">7.1.1.2</ecNumber>
    </recommendedName>
    <alternativeName>
        <fullName evidence="12">NADH dehydrogenase subunit 4</fullName>
    </alternativeName>
</protein>
<comment type="similarity">
    <text evidence="3">Belongs to the complex I subunit 4 family.</text>
</comment>
<sequence length="504" mass="54452">MMSFPWLTVLGLVPLLGALLPLFLKGRAGKYAGIAVSLVTLLVAIAVAAQFKVGSAFQLTEQLAWIPPFGANYALGLDGMGLVMVLMTAILTPVVLLAEWNNDAGRRWSASTFMALILMVEGLAMYVFTASDLLLFYVVFEATLIPMYFLIGAYGGDKAKRAANKFLIYSLAGGLIMLFSIIGVYVITAQRGSATFLLSNLTQLDFSGTLGHMLMVGFLIAFIIKAPMVPLHTWLPDTTEQATPGTSTILVGVLDKIGTFGMIRICLEVFPDASKWVTPFMLTLAVISIIYGGLMAIASTNLLRLVSYTSISHFGVMVLGIYAWTTPSMSGSMFYMVNHGFSTAAMFLVVGYMIKRRGSADIKDFGGIQKVAPILAGCLLLAGLSALSLPGMSSFVSEFMVLAGTWQRYPWHAGFATLAVVLAAIYILRMYQRTMTGPLRDEVRDQSSDLSVKERFIFAPIMVVIFVLGFVPTLALRVVEPTATEVLKHASVTDLPAQAGKDGK</sequence>
<evidence type="ECO:0000256" key="3">
    <source>
        <dbReference type="ARBA" id="ARBA00009025"/>
    </source>
</evidence>
<dbReference type="EMBL" id="QXTE01008358">
    <property type="protein sequence ID" value="TFJ95367.1"/>
    <property type="molecule type" value="Genomic_DNA"/>
</dbReference>
<comment type="catalytic activity">
    <reaction evidence="13">
        <text>a ubiquinone + NADH + 5 H(+)(in) = a ubiquinol + NAD(+) + 4 H(+)(out)</text>
        <dbReference type="Rhea" id="RHEA:29091"/>
        <dbReference type="Rhea" id="RHEA-COMP:9565"/>
        <dbReference type="Rhea" id="RHEA-COMP:9566"/>
        <dbReference type="ChEBI" id="CHEBI:15378"/>
        <dbReference type="ChEBI" id="CHEBI:16389"/>
        <dbReference type="ChEBI" id="CHEBI:17976"/>
        <dbReference type="ChEBI" id="CHEBI:57540"/>
        <dbReference type="ChEBI" id="CHEBI:57945"/>
        <dbReference type="EC" id="7.1.1.2"/>
    </reaction>
</comment>
<evidence type="ECO:0000313" key="17">
    <source>
        <dbReference type="Proteomes" id="UP000297703"/>
    </source>
</evidence>
<dbReference type="GO" id="GO:0042773">
    <property type="term" value="P:ATP synthesis coupled electron transport"/>
    <property type="evidence" value="ECO:0007669"/>
    <property type="project" value="InterPro"/>
</dbReference>
<feature type="transmembrane region" description="Helical" evidence="14">
    <location>
        <begin position="456"/>
        <end position="479"/>
    </location>
</feature>
<feature type="transmembrane region" description="Helical" evidence="14">
    <location>
        <begin position="166"/>
        <end position="189"/>
    </location>
</feature>
<feature type="transmembrane region" description="Helical" evidence="14">
    <location>
        <begin position="31"/>
        <end position="53"/>
    </location>
</feature>
<keyword evidence="11 14" id="KW-0472">Membrane</keyword>
<feature type="transmembrane region" description="Helical" evidence="14">
    <location>
        <begin position="336"/>
        <end position="354"/>
    </location>
</feature>
<dbReference type="PANTHER" id="PTHR43507">
    <property type="entry name" value="NADH-UBIQUINONE OXIDOREDUCTASE CHAIN 4"/>
    <property type="match status" value="1"/>
</dbReference>
<feature type="transmembrane region" description="Helical" evidence="14">
    <location>
        <begin position="209"/>
        <end position="228"/>
    </location>
</feature>
<evidence type="ECO:0000256" key="8">
    <source>
        <dbReference type="ARBA" id="ARBA00022692"/>
    </source>
</evidence>
<feature type="transmembrane region" description="Helical" evidence="14">
    <location>
        <begin position="374"/>
        <end position="397"/>
    </location>
</feature>
<dbReference type="OrthoDB" id="564260at2759"/>
<feature type="transmembrane region" description="Helical" evidence="14">
    <location>
        <begin position="6"/>
        <end position="24"/>
    </location>
</feature>
<comment type="caution">
    <text evidence="16">The sequence shown here is derived from an EMBL/GenBank/DDBJ whole genome shotgun (WGS) entry which is preliminary data.</text>
</comment>
<evidence type="ECO:0000256" key="4">
    <source>
        <dbReference type="ARBA" id="ARBA00012944"/>
    </source>
</evidence>
<proteinExistence type="inferred from homology"/>
<keyword evidence="7" id="KW-0679">Respiratory chain</keyword>
<dbReference type="GO" id="GO:0048039">
    <property type="term" value="F:ubiquinone binding"/>
    <property type="evidence" value="ECO:0007669"/>
    <property type="project" value="TreeGrafter"/>
</dbReference>
<evidence type="ECO:0000256" key="6">
    <source>
        <dbReference type="ARBA" id="ARBA00022448"/>
    </source>
</evidence>
<dbReference type="GO" id="GO:0008137">
    <property type="term" value="F:NADH dehydrogenase (ubiquinone) activity"/>
    <property type="evidence" value="ECO:0007669"/>
    <property type="project" value="UniProtKB-EC"/>
</dbReference>
<feature type="transmembrane region" description="Helical" evidence="14">
    <location>
        <begin position="276"/>
        <end position="298"/>
    </location>
</feature>
<keyword evidence="10 14" id="KW-1133">Transmembrane helix</keyword>
<accession>A0A4D9DGS0</accession>
<reference evidence="16 17" key="1">
    <citation type="submission" date="2019-04" db="EMBL/GenBank/DDBJ databases">
        <title>Draft genome of the big-headed turtle Platysternon megacephalum.</title>
        <authorList>
            <person name="Gong S."/>
        </authorList>
    </citation>
    <scope>NUCLEOTIDE SEQUENCE [LARGE SCALE GENOMIC DNA]</scope>
    <source>
        <strain evidence="16">DO16091913</strain>
        <tissue evidence="16">Muscle</tissue>
    </source>
</reference>
<dbReference type="STRING" id="55544.A0A4D9DGS0"/>
<dbReference type="GO" id="GO:0003677">
    <property type="term" value="F:DNA binding"/>
    <property type="evidence" value="ECO:0007669"/>
    <property type="project" value="UniProtKB-KW"/>
</dbReference>
<dbReference type="GO" id="GO:0015990">
    <property type="term" value="P:electron transport coupled proton transport"/>
    <property type="evidence" value="ECO:0007669"/>
    <property type="project" value="TreeGrafter"/>
</dbReference>
<gene>
    <name evidence="16" type="ORF">DR999_PMT23103</name>
</gene>
<dbReference type="NCBIfam" id="TIGR01972">
    <property type="entry name" value="NDH_I_M"/>
    <property type="match status" value="1"/>
</dbReference>
<dbReference type="InterPro" id="IPR001750">
    <property type="entry name" value="ND/Mrp_TM"/>
</dbReference>
<feature type="domain" description="NADH:quinone oxidoreductase/Mrp antiporter transmembrane" evidence="15">
    <location>
        <begin position="130"/>
        <end position="420"/>
    </location>
</feature>
<dbReference type="Pfam" id="PF00361">
    <property type="entry name" value="Proton_antipo_M"/>
    <property type="match status" value="1"/>
</dbReference>
<dbReference type="NCBIfam" id="NF004500">
    <property type="entry name" value="PRK05846.1-4"/>
    <property type="match status" value="1"/>
</dbReference>
<evidence type="ECO:0000256" key="13">
    <source>
        <dbReference type="ARBA" id="ARBA00049551"/>
    </source>
</evidence>
<evidence type="ECO:0000256" key="1">
    <source>
        <dbReference type="ARBA" id="ARBA00003257"/>
    </source>
</evidence>
<evidence type="ECO:0000256" key="12">
    <source>
        <dbReference type="ARBA" id="ARBA00031025"/>
    </source>
</evidence>
<dbReference type="PANTHER" id="PTHR43507:SF1">
    <property type="entry name" value="NADH-UBIQUINONE OXIDOREDUCTASE CHAIN 4"/>
    <property type="match status" value="1"/>
</dbReference>
<comment type="function">
    <text evidence="1">Core subunit of the mitochondrial membrane respiratory chain NADH dehydrogenase (Complex I) that is believed to belong to the minimal assembly required for catalysis. Complex I functions in the transfer of electrons from NADH to the respiratory chain. The immediate electron acceptor for the enzyme is believed to be ubiquinone.</text>
</comment>
<dbReference type="GO" id="GO:0003954">
    <property type="term" value="F:NADH dehydrogenase activity"/>
    <property type="evidence" value="ECO:0007669"/>
    <property type="project" value="TreeGrafter"/>
</dbReference>
<reference evidence="16 17" key="2">
    <citation type="submission" date="2019-04" db="EMBL/GenBank/DDBJ databases">
        <title>The genome sequence of big-headed turtle.</title>
        <authorList>
            <person name="Gong S."/>
        </authorList>
    </citation>
    <scope>NUCLEOTIDE SEQUENCE [LARGE SCALE GENOMIC DNA]</scope>
    <source>
        <strain evidence="16">DO16091913</strain>
        <tissue evidence="16">Muscle</tissue>
    </source>
</reference>
<keyword evidence="8 14" id="KW-0812">Transmembrane</keyword>
<keyword evidence="9" id="KW-0249">Electron transport</keyword>
<keyword evidence="16" id="KW-0371">Homeobox</keyword>
<comment type="subcellular location">
    <subcellularLocation>
        <location evidence="2">Membrane</location>
        <topology evidence="2">Multi-pass membrane protein</topology>
    </subcellularLocation>
</comment>
<dbReference type="InterPro" id="IPR003918">
    <property type="entry name" value="NADH_UbQ_OxRdtase"/>
</dbReference>
<feature type="transmembrane region" description="Helical" evidence="14">
    <location>
        <begin position="249"/>
        <end position="270"/>
    </location>
</feature>
<evidence type="ECO:0000256" key="7">
    <source>
        <dbReference type="ARBA" id="ARBA00022660"/>
    </source>
</evidence>
<dbReference type="GO" id="GO:0016020">
    <property type="term" value="C:membrane"/>
    <property type="evidence" value="ECO:0007669"/>
    <property type="project" value="UniProtKB-SubCell"/>
</dbReference>